<evidence type="ECO:0000256" key="3">
    <source>
        <dbReference type="ARBA" id="ARBA00022723"/>
    </source>
</evidence>
<feature type="coiled-coil region" evidence="10">
    <location>
        <begin position="268"/>
        <end position="302"/>
    </location>
</feature>
<dbReference type="SMART" id="SM00557">
    <property type="entry name" value="IG_FLMN"/>
    <property type="match status" value="1"/>
</dbReference>
<feature type="domain" description="RING-type" evidence="12">
    <location>
        <begin position="71"/>
        <end position="119"/>
    </location>
</feature>
<dbReference type="InterPro" id="IPR017907">
    <property type="entry name" value="Znf_RING_CS"/>
</dbReference>
<dbReference type="PROSITE" id="PS50089">
    <property type="entry name" value="ZF_RING_2"/>
    <property type="match status" value="1"/>
</dbReference>
<evidence type="ECO:0000256" key="7">
    <source>
        <dbReference type="PROSITE-ProRule" id="PRU00024"/>
    </source>
</evidence>
<evidence type="ECO:0000256" key="8">
    <source>
        <dbReference type="PROSITE-ProRule" id="PRU00087"/>
    </source>
</evidence>
<comment type="caution">
    <text evidence="14">The sequence shown here is derived from an EMBL/GenBank/DDBJ whole genome shotgun (WGS) entry which is preliminary data.</text>
</comment>
<feature type="compositionally biased region" description="Low complexity" evidence="11">
    <location>
        <begin position="964"/>
        <end position="980"/>
    </location>
</feature>
<comment type="similarity">
    <text evidence="1">Belongs to the TRIM/RBCC family.</text>
</comment>
<dbReference type="STRING" id="543379.A0A232EYW1"/>
<dbReference type="GO" id="GO:0008270">
    <property type="term" value="F:zinc ion binding"/>
    <property type="evidence" value="ECO:0007669"/>
    <property type="project" value="UniProtKB-KW"/>
</dbReference>
<feature type="region of interest" description="Disordered" evidence="11">
    <location>
        <begin position="953"/>
        <end position="987"/>
    </location>
</feature>
<feature type="compositionally biased region" description="Low complexity" evidence="11">
    <location>
        <begin position="1089"/>
        <end position="1104"/>
    </location>
</feature>
<evidence type="ECO:0000313" key="15">
    <source>
        <dbReference type="Proteomes" id="UP000215335"/>
    </source>
</evidence>
<dbReference type="InterPro" id="IPR000315">
    <property type="entry name" value="Znf_B-box"/>
</dbReference>
<evidence type="ECO:0000256" key="10">
    <source>
        <dbReference type="SAM" id="Coils"/>
    </source>
</evidence>
<feature type="repeat" description="Filamin" evidence="8">
    <location>
        <begin position="364"/>
        <end position="465"/>
    </location>
</feature>
<evidence type="ECO:0000256" key="4">
    <source>
        <dbReference type="ARBA" id="ARBA00022737"/>
    </source>
</evidence>
<feature type="region of interest" description="Disordered" evidence="11">
    <location>
        <begin position="392"/>
        <end position="423"/>
    </location>
</feature>
<proteinExistence type="inferred from homology"/>
<dbReference type="InterPro" id="IPR027370">
    <property type="entry name" value="Znf-RING_euk"/>
</dbReference>
<protein>
    <recommendedName>
        <fullName evidence="16">RING-type domain-containing protein</fullName>
    </recommendedName>
</protein>
<dbReference type="SMART" id="SM00184">
    <property type="entry name" value="RING"/>
    <property type="match status" value="1"/>
</dbReference>
<dbReference type="PROSITE" id="PS51125">
    <property type="entry name" value="NHL"/>
    <property type="match status" value="2"/>
</dbReference>
<keyword evidence="4" id="KW-0677">Repeat</keyword>
<dbReference type="InterPro" id="IPR001258">
    <property type="entry name" value="NHL_repeat"/>
</dbReference>
<sequence>MEALRLAIQCGGGSGLFLEEALIIAQLTVGMQMFTFQNATRLGERMVSMSSMLVETVSINYEDFNESFLTCGTCLCVYDGSEHTPKLLPCSHTVCLHCLTRIAASQTREAGAFRCPICRELITIPRGGVPALPPSFLVNQLLDLMSRQRREVIPKCSVHINQELLFCETCDTVFCTVCTGGNHAGALPGCTEHTIIPFSIAIKRMSEILLYKANECISKLTQAQDSVSTELQRLDSAKQKCLEAVDAEFANIIAKVERRKTELHAAVNAAARDKKHVLEEQHALIEAEKNKVERECEGLQYQVEVRNITQRIGSLSDQLDAAVALSEPRENAFITSEFNHNDALANLEQALKAFGRVRSSTTLPSLCRAKLKDTAIVKLQTTVLVETVDYHGHPRNAGGDPIGAELGLSDESESQNQNSSVTTEVKDLENGTYEVIFRPKVAGRYALRISVFERPIKDYPLFFDVTEHNEPIKVYGHRGSGKDDFHQPVAVAVDDNGIIYIVDTGNSRIKVLDDNLEFMRHLTNEGLEGRSCTGIAISEQGLVVVNWRTKSVTEMTTLGDTIRSFSHNAFQEPIDVAVDRSYGHVLVADNGQCCVFVFDCDGKILFQVGKKNMFKLIVSVAVGPAGEILVVGSRIQVFSAKGDFTEEINAESKDKGRYGGMAIDSEGRILASRTEKGRTVIQVLKLGGGAILSEIDSHSSKLRRPSGIAVLPNEHLIVVDLGNDCSEFMERSYFAAKSKTLSGRCSDSLSGSQNIRRTASLDTIYLKGQWPRDSHYIHTILRVDKATQTDECSNEPRKTHSRHPTEQTMTDEKLEKYFRHRLQRTNKEGTSSRERTAAFGLIMPGGPPPALPGDHSVLLPSIASQTSTHNQFSLSTKASPMNIPVKPIRPPMRSSIEGLNQEIEGLVLKSTGNSSDLDYQIEDKYARYRDQITPEGHRAPLADLFRANRSVNSVNTQTPATDLPSSSYSSGPPSRNSESPLIPGSMDVSRPSSDLLQVYIWLLADICGSRGSTPEQEREGRLGTSPHINRFLAREPPDGCEKVNTKFVEDVRRPMADLSKLDYCSKPCVAFQLKPSLGSAFLPLQQPVSPTMATSATPSSHTTPTTPPPNP</sequence>
<feature type="repeat" description="NHL" evidence="9">
    <location>
        <begin position="472"/>
        <end position="515"/>
    </location>
</feature>
<dbReference type="PROSITE" id="PS00518">
    <property type="entry name" value="ZF_RING_1"/>
    <property type="match status" value="1"/>
</dbReference>
<dbReference type="SUPFAM" id="SSF57850">
    <property type="entry name" value="RING/U-box"/>
    <property type="match status" value="1"/>
</dbReference>
<dbReference type="PROSITE" id="PS50119">
    <property type="entry name" value="ZF_BBOX"/>
    <property type="match status" value="1"/>
</dbReference>
<dbReference type="Proteomes" id="UP000215335">
    <property type="component" value="Unassembled WGS sequence"/>
</dbReference>
<dbReference type="InterPro" id="IPR001841">
    <property type="entry name" value="Znf_RING"/>
</dbReference>
<evidence type="ECO:0000256" key="9">
    <source>
        <dbReference type="PROSITE-ProRule" id="PRU00504"/>
    </source>
</evidence>
<evidence type="ECO:0000256" key="2">
    <source>
        <dbReference type="ARBA" id="ARBA00022553"/>
    </source>
</evidence>
<dbReference type="PANTHER" id="PTHR14972">
    <property type="entry name" value="AGAP011572-PA"/>
    <property type="match status" value="1"/>
</dbReference>
<keyword evidence="3" id="KW-0479">Metal-binding</keyword>
<reference evidence="14 15" key="1">
    <citation type="journal article" date="2017" name="Curr. Biol.">
        <title>The Evolution of Venom by Co-option of Single-Copy Genes.</title>
        <authorList>
            <person name="Martinson E.O."/>
            <person name="Mrinalini"/>
            <person name="Kelkar Y.D."/>
            <person name="Chang C.H."/>
            <person name="Werren J.H."/>
        </authorList>
    </citation>
    <scope>NUCLEOTIDE SEQUENCE [LARGE SCALE GENOMIC DNA]</scope>
    <source>
        <strain evidence="14 15">Alberta</strain>
        <tissue evidence="14">Whole body</tissue>
    </source>
</reference>
<dbReference type="Gene3D" id="2.120.10.30">
    <property type="entry name" value="TolB, C-terminal domain"/>
    <property type="match status" value="1"/>
</dbReference>
<feature type="region of interest" description="Disordered" evidence="11">
    <location>
        <begin position="1089"/>
        <end position="1111"/>
    </location>
</feature>
<dbReference type="Pfam" id="PF13445">
    <property type="entry name" value="zf-RING_UBOX"/>
    <property type="match status" value="1"/>
</dbReference>
<keyword evidence="15" id="KW-1185">Reference proteome</keyword>
<dbReference type="InterPro" id="IPR013783">
    <property type="entry name" value="Ig-like_fold"/>
</dbReference>
<dbReference type="InterPro" id="IPR026642">
    <property type="entry name" value="Glcci1/FAM117"/>
</dbReference>
<name>A0A232EYW1_9HYME</name>
<evidence type="ECO:0000259" key="12">
    <source>
        <dbReference type="PROSITE" id="PS50089"/>
    </source>
</evidence>
<dbReference type="CDD" id="cd16579">
    <property type="entry name" value="RING-HC_PML_C-V"/>
    <property type="match status" value="1"/>
</dbReference>
<dbReference type="InterPro" id="IPR011042">
    <property type="entry name" value="6-blade_b-propeller_TolB-like"/>
</dbReference>
<dbReference type="InterPro" id="IPR013083">
    <property type="entry name" value="Znf_RING/FYVE/PHD"/>
</dbReference>
<evidence type="ECO:0000256" key="11">
    <source>
        <dbReference type="SAM" id="MobiDB-lite"/>
    </source>
</evidence>
<dbReference type="Pfam" id="PF15388">
    <property type="entry name" value="FAM117"/>
    <property type="match status" value="1"/>
</dbReference>
<evidence type="ECO:0000256" key="5">
    <source>
        <dbReference type="ARBA" id="ARBA00022771"/>
    </source>
</evidence>
<dbReference type="Gene3D" id="2.60.40.10">
    <property type="entry name" value="Immunoglobulins"/>
    <property type="match status" value="1"/>
</dbReference>
<dbReference type="Pfam" id="PF01436">
    <property type="entry name" value="NHL"/>
    <property type="match status" value="2"/>
</dbReference>
<dbReference type="InterPro" id="IPR014756">
    <property type="entry name" value="Ig_E-set"/>
</dbReference>
<dbReference type="OrthoDB" id="252722at2759"/>
<evidence type="ECO:0000256" key="6">
    <source>
        <dbReference type="ARBA" id="ARBA00022833"/>
    </source>
</evidence>
<dbReference type="InterPro" id="IPR001298">
    <property type="entry name" value="Filamin/ABP280_rpt"/>
</dbReference>
<dbReference type="EMBL" id="NNAY01001573">
    <property type="protein sequence ID" value="OXU23551.1"/>
    <property type="molecule type" value="Genomic_DNA"/>
</dbReference>
<evidence type="ECO:0000259" key="13">
    <source>
        <dbReference type="PROSITE" id="PS50119"/>
    </source>
</evidence>
<dbReference type="PROSITE" id="PS50194">
    <property type="entry name" value="FILAMIN_REPEAT"/>
    <property type="match status" value="1"/>
</dbReference>
<accession>A0A232EYW1</accession>
<feature type="repeat" description="NHL" evidence="9">
    <location>
        <begin position="559"/>
        <end position="601"/>
    </location>
</feature>
<dbReference type="PANTHER" id="PTHR14972:SF8">
    <property type="entry name" value="GLUCOCORTICOID-INDUCED TRANSCRIPT 1 PROTEIN-LIKE ISOFORM X1"/>
    <property type="match status" value="1"/>
</dbReference>
<dbReference type="AlphaFoldDB" id="A0A232EYW1"/>
<gene>
    <name evidence="14" type="ORF">TSAR_008884</name>
</gene>
<keyword evidence="6" id="KW-0862">Zinc</keyword>
<organism evidence="14 15">
    <name type="scientific">Trichomalopsis sarcophagae</name>
    <dbReference type="NCBI Taxonomy" id="543379"/>
    <lineage>
        <taxon>Eukaryota</taxon>
        <taxon>Metazoa</taxon>
        <taxon>Ecdysozoa</taxon>
        <taxon>Arthropoda</taxon>
        <taxon>Hexapoda</taxon>
        <taxon>Insecta</taxon>
        <taxon>Pterygota</taxon>
        <taxon>Neoptera</taxon>
        <taxon>Endopterygota</taxon>
        <taxon>Hymenoptera</taxon>
        <taxon>Apocrita</taxon>
        <taxon>Proctotrupomorpha</taxon>
        <taxon>Chalcidoidea</taxon>
        <taxon>Pteromalidae</taxon>
        <taxon>Pteromalinae</taxon>
        <taxon>Trichomalopsis</taxon>
    </lineage>
</organism>
<dbReference type="Pfam" id="PF00630">
    <property type="entry name" value="Filamin"/>
    <property type="match status" value="1"/>
</dbReference>
<keyword evidence="2" id="KW-0597">Phosphoprotein</keyword>
<dbReference type="SUPFAM" id="SSF101898">
    <property type="entry name" value="NHL repeat"/>
    <property type="match status" value="1"/>
</dbReference>
<dbReference type="SUPFAM" id="SSF57845">
    <property type="entry name" value="B-box zinc-binding domain"/>
    <property type="match status" value="1"/>
</dbReference>
<evidence type="ECO:0000256" key="1">
    <source>
        <dbReference type="ARBA" id="ARBA00008518"/>
    </source>
</evidence>
<keyword evidence="10" id="KW-0175">Coiled coil</keyword>
<feature type="domain" description="B box-type" evidence="13">
    <location>
        <begin position="156"/>
        <end position="198"/>
    </location>
</feature>
<feature type="compositionally biased region" description="Basic and acidic residues" evidence="11">
    <location>
        <begin position="788"/>
        <end position="798"/>
    </location>
</feature>
<dbReference type="InterPro" id="IPR017868">
    <property type="entry name" value="Filamin/ABP280_repeat-like"/>
</dbReference>
<dbReference type="Gene3D" id="3.30.40.10">
    <property type="entry name" value="Zinc/RING finger domain, C3HC4 (zinc finger)"/>
    <property type="match status" value="1"/>
</dbReference>
<evidence type="ECO:0000313" key="14">
    <source>
        <dbReference type="EMBL" id="OXU23551.1"/>
    </source>
</evidence>
<evidence type="ECO:0008006" key="16">
    <source>
        <dbReference type="Google" id="ProtNLM"/>
    </source>
</evidence>
<dbReference type="Gene3D" id="3.30.160.60">
    <property type="entry name" value="Classic Zinc Finger"/>
    <property type="match status" value="1"/>
</dbReference>
<keyword evidence="5 7" id="KW-0863">Zinc-finger</keyword>
<dbReference type="SUPFAM" id="SSF81296">
    <property type="entry name" value="E set domains"/>
    <property type="match status" value="1"/>
</dbReference>
<feature type="region of interest" description="Disordered" evidence="11">
    <location>
        <begin position="788"/>
        <end position="808"/>
    </location>
</feature>